<dbReference type="SUPFAM" id="SSF48113">
    <property type="entry name" value="Heme-dependent peroxidases"/>
    <property type="match status" value="1"/>
</dbReference>
<dbReference type="InterPro" id="IPR019791">
    <property type="entry name" value="Haem_peroxidase_animal"/>
</dbReference>
<reference evidence="4 5" key="2">
    <citation type="submission" date="2020-06" db="EMBL/GenBank/DDBJ databases">
        <title>Ramlibacter rhizophilus sp. nov., isolated from rhizosphere soil of national flower Mugunghwa from South Korea.</title>
        <authorList>
            <person name="Zheng-Fei Y."/>
            <person name="Huan T."/>
        </authorList>
    </citation>
    <scope>NUCLEOTIDE SEQUENCE [LARGE SCALE GENOMIC DNA]</scope>
    <source>
        <strain evidence="4 5">B156</strain>
    </source>
</reference>
<keyword evidence="5" id="KW-1185">Reference proteome</keyword>
<evidence type="ECO:0000256" key="3">
    <source>
        <dbReference type="ARBA" id="ARBA00023180"/>
    </source>
</evidence>
<evidence type="ECO:0000256" key="1">
    <source>
        <dbReference type="ARBA" id="ARBA00004613"/>
    </source>
</evidence>
<dbReference type="InterPro" id="IPR011049">
    <property type="entry name" value="Serralysin-like_metalloprot_C"/>
</dbReference>
<dbReference type="CDD" id="cd09821">
    <property type="entry name" value="An_peroxidase_bacterial_2"/>
    <property type="match status" value="1"/>
</dbReference>
<dbReference type="InterPro" id="IPR037120">
    <property type="entry name" value="Haem_peroxidase_sf_animal"/>
</dbReference>
<dbReference type="PANTHER" id="PTHR11475:SF4">
    <property type="entry name" value="CHORION PEROXIDASE"/>
    <property type="match status" value="1"/>
</dbReference>
<organism evidence="4 5">
    <name type="scientific">Ramlibacter montanisoli</name>
    <dbReference type="NCBI Taxonomy" id="2732512"/>
    <lineage>
        <taxon>Bacteria</taxon>
        <taxon>Pseudomonadati</taxon>
        <taxon>Pseudomonadota</taxon>
        <taxon>Betaproteobacteria</taxon>
        <taxon>Burkholderiales</taxon>
        <taxon>Comamonadaceae</taxon>
        <taxon>Ramlibacter</taxon>
    </lineage>
</organism>
<sequence length="1833" mass="191983">MLKGNAGNDVIHGGPGFNLILGGDGSDFIITGEDVSETFAGQGNDFILGAQMNLPTFGNEGDDWIEIGTSDGAGGDNFDPLEAGTILGHDVFITGGGFDEADGEGGDDIMVFSDGSDHFGGGGGFDWASYAADPLGVSADLLVSDRIEPPVTPSNQGILDAFAQVEGLSGSAFSDILRGDNEDALSIATGDAQDSTLTNVALYSNVQPLLGAGVATFNSGNIILGGGGNDIIEGRGGSDIIDGDRWLNVRISVRQNVDGTGPEIRSVNSLTELVPDMLAGTYNPGQLQIVREILTAAPGFDTAVFTGNRADYTVTTAADGTVTVAHVTPLTPAWDDGTDTLRNIERLQFNDGAVVLTPGLNAEPVGLLTLNNGTPAVNQVLTASAAGISDGDSPAGITGPISFVWQAEVLPGTGIFQDIVGVGGAIEDTAVGPNFRVTQQFDGLALRARAVYKDGHGVLENVYSAATAPVDGVVAPPATGGPLPVETPVDSAGVRFIRADLDFMLQQIRIGEAHSGAYGTESQDLRSLLPNTRLPFGLRTVDGSFNNLVPGQEQFGAADGSFPFLLDQVFLNDADGDTFDANGPAPGGLVNNTNYATTTNVADADPRIISNLISDQTANNPAAVAANGGAEAVMSPGMDGVFGTADDRPVFFIPNTAPDEGLSAQFNSWFTLFGQFFDHGLDLVDKGGNGTVFIPLEADDPLIAGADGIFGNGDDLSVNQRFMVVTRATNATDALSIATQAGADNILNTADDVHFHNNQTTPFVDQNQTYTSHASHQVFLREYEMGAGGRPVATGRLLDGVNGGIANWAEVKAHALEFLGLRLSDTDVLNVPLLATDAYGKFIPGVNGFAQVVTNVGLVEGTATGLDLNNLPDQVVNGVPVEVFAARTGHPFLADIAHTAAPLGMVDHDRNPATAPVQGTADADTDTGNAIPLNAFGVATTYDNELLDAHFITGDGRGNENIGLTAVHFIFHAEHNRLVDHVKSVILASNDPAFIAQWQYPDGSWNGERLFQAARFGTEMQYQHLVFEEFARKVQPQVDVFLLEGQGYDSTIDASIVAEFAHVVYRFGHSMLTETVDRYDPEFNVIGGEQLGLIAAFLNPLEYTASGANDAAAAGAIVRGTTRQGGNEIDEFVTEALRNNLLGLPLDLPAINIARGRDTGVPTLNQARAQFFDMTGDTQLKPYASWADLAGNLKHEASLVNFIAAYGTHDSITEATTNAGRRAAAYALVYGANGMDGLADSGDEPTVAVPADRLDFLNGPAASTGVDAIDLWIGGLAEKQMPFGGLLGSTFNFVFENQMEKLQNGDRFYYLERTAGLNFFNELENNSFAKVIMANTDAKHLAGDVFSTPGFTLEVNQAHQFTGLGADGRGDPLGDVIRDDPQTPDLDTNFLQYTGDQHVVLGGTSLNDVLIASEGDDTLYGDEGNDRLEGGFGNDMILGGDGDDIMTDVGGDDNLQGGDGNDAIHGGQGLNLILGGFGNDFIVLGPDGAEAFGGGGNDFIMGTRSAEMLFGNEGNDWIEHGMADGSAGENFDTRGLDAIVGHDVFIGDSVSDRMGGEGGDDIMQGNGGQIDRYLGGSGFDWALFKHPTNGTTADLNLSAFNEAPQPLSVASVLARFESVEGLSGSAFSDVLIGDDMDATTIPTSGFTGSVLTNFWLIDGLQEFVGAGVTSFSSGNIILGGDGHDLLEGRGGDDLIDGDRSLNVRISVRSNSDGTGDELFSVDTMSELVDEIFAGTVNPGQLVVVRELLSGNPEAPGFDTAVFRGTLAEYEFITDDLTGVTTVTHNLLDGDGLVVGIGIDGVTPHQHRAPAVLRPVDHPRSLLRECAGWPADDQ</sequence>
<dbReference type="GO" id="GO:0005509">
    <property type="term" value="F:calcium ion binding"/>
    <property type="evidence" value="ECO:0007669"/>
    <property type="project" value="InterPro"/>
</dbReference>
<dbReference type="GO" id="GO:0020037">
    <property type="term" value="F:heme binding"/>
    <property type="evidence" value="ECO:0007669"/>
    <property type="project" value="InterPro"/>
</dbReference>
<dbReference type="InterPro" id="IPR001343">
    <property type="entry name" value="Hemolysn_Ca-bd"/>
</dbReference>
<dbReference type="GO" id="GO:0004601">
    <property type="term" value="F:peroxidase activity"/>
    <property type="evidence" value="ECO:0007669"/>
    <property type="project" value="InterPro"/>
</dbReference>
<dbReference type="GO" id="GO:0005576">
    <property type="term" value="C:extracellular region"/>
    <property type="evidence" value="ECO:0007669"/>
    <property type="project" value="UniProtKB-SubCell"/>
</dbReference>
<evidence type="ECO:0000313" key="4">
    <source>
        <dbReference type="EMBL" id="NNU43268.1"/>
    </source>
</evidence>
<comment type="caution">
    <text evidence="4">The sequence shown here is derived from an EMBL/GenBank/DDBJ whole genome shotgun (WGS) entry which is preliminary data.</text>
</comment>
<accession>A0A849K4A3</accession>
<dbReference type="Gene3D" id="2.150.10.10">
    <property type="entry name" value="Serralysin-like metalloprotease, C-terminal"/>
    <property type="match status" value="1"/>
</dbReference>
<dbReference type="GO" id="GO:0006979">
    <property type="term" value="P:response to oxidative stress"/>
    <property type="evidence" value="ECO:0007669"/>
    <property type="project" value="InterPro"/>
</dbReference>
<dbReference type="InterPro" id="IPR018511">
    <property type="entry name" value="Hemolysin-typ_Ca-bd_CS"/>
</dbReference>
<dbReference type="EMBL" id="JABFCS010000001">
    <property type="protein sequence ID" value="NNU43268.1"/>
    <property type="molecule type" value="Genomic_DNA"/>
</dbReference>
<proteinExistence type="predicted"/>
<dbReference type="SUPFAM" id="SSF51120">
    <property type="entry name" value="beta-Roll"/>
    <property type="match status" value="2"/>
</dbReference>
<evidence type="ECO:0008006" key="6">
    <source>
        <dbReference type="Google" id="ProtNLM"/>
    </source>
</evidence>
<reference evidence="4 5" key="1">
    <citation type="submission" date="2020-05" db="EMBL/GenBank/DDBJ databases">
        <authorList>
            <person name="Khan S.A."/>
            <person name="Jeon C.O."/>
            <person name="Chun B.H."/>
        </authorList>
    </citation>
    <scope>NUCLEOTIDE SEQUENCE [LARGE SCALE GENOMIC DNA]</scope>
    <source>
        <strain evidence="4 5">B156</strain>
    </source>
</reference>
<protein>
    <recommendedName>
        <fullName evidence="6">Heme peroxidase</fullName>
    </recommendedName>
</protein>
<keyword evidence="2" id="KW-0964">Secreted</keyword>
<dbReference type="InterPro" id="IPR010255">
    <property type="entry name" value="Haem_peroxidase_sf"/>
</dbReference>
<dbReference type="Gene3D" id="1.10.640.10">
    <property type="entry name" value="Haem peroxidase domain superfamily, animal type"/>
    <property type="match status" value="1"/>
</dbReference>
<keyword evidence="3" id="KW-0325">Glycoprotein</keyword>
<evidence type="ECO:0000256" key="2">
    <source>
        <dbReference type="ARBA" id="ARBA00022525"/>
    </source>
</evidence>
<dbReference type="Proteomes" id="UP000552954">
    <property type="component" value="Unassembled WGS sequence"/>
</dbReference>
<dbReference type="PROSITE" id="PS50292">
    <property type="entry name" value="PEROXIDASE_3"/>
    <property type="match status" value="1"/>
</dbReference>
<gene>
    <name evidence="4" type="ORF">HK415_09010</name>
</gene>
<name>A0A849K4A3_9BURK</name>
<evidence type="ECO:0000313" key="5">
    <source>
        <dbReference type="Proteomes" id="UP000552954"/>
    </source>
</evidence>
<dbReference type="PRINTS" id="PR00313">
    <property type="entry name" value="CABNDNGRPT"/>
</dbReference>
<dbReference type="Pfam" id="PF00353">
    <property type="entry name" value="HemolysinCabind"/>
    <property type="match status" value="6"/>
</dbReference>
<comment type="subcellular location">
    <subcellularLocation>
        <location evidence="1">Secreted</location>
    </subcellularLocation>
</comment>
<dbReference type="Pfam" id="PF03098">
    <property type="entry name" value="An_peroxidase"/>
    <property type="match status" value="2"/>
</dbReference>
<dbReference type="PANTHER" id="PTHR11475">
    <property type="entry name" value="OXIDASE/PEROXIDASE"/>
    <property type="match status" value="1"/>
</dbReference>
<dbReference type="PROSITE" id="PS00330">
    <property type="entry name" value="HEMOLYSIN_CALCIUM"/>
    <property type="match status" value="2"/>
</dbReference>